<comment type="caution">
    <text evidence="3">The sequence shown here is derived from an EMBL/GenBank/DDBJ whole genome shotgun (WGS) entry which is preliminary data.</text>
</comment>
<dbReference type="EMBL" id="CAJNJQ010000741">
    <property type="protein sequence ID" value="CAE7097656.1"/>
    <property type="molecule type" value="Genomic_DNA"/>
</dbReference>
<dbReference type="Proteomes" id="UP000663850">
    <property type="component" value="Unassembled WGS sequence"/>
</dbReference>
<dbReference type="InterPro" id="IPR000182">
    <property type="entry name" value="GNAT_dom"/>
</dbReference>
<dbReference type="AlphaFoldDB" id="A0A8H3E0G3"/>
<name>A0A8H3E0G3_9AGAM</name>
<dbReference type="GO" id="GO:0016747">
    <property type="term" value="F:acyltransferase activity, transferring groups other than amino-acyl groups"/>
    <property type="evidence" value="ECO:0007669"/>
    <property type="project" value="InterPro"/>
</dbReference>
<evidence type="ECO:0000313" key="3">
    <source>
        <dbReference type="EMBL" id="CAE7097656.1"/>
    </source>
</evidence>
<reference evidence="3" key="1">
    <citation type="submission" date="2021-01" db="EMBL/GenBank/DDBJ databases">
        <authorList>
            <person name="Kaushik A."/>
        </authorList>
    </citation>
    <scope>NUCLEOTIDE SEQUENCE</scope>
    <source>
        <strain evidence="3">AG5</strain>
        <strain evidence="2">Type strain: AG8-Rh-89/</strain>
    </source>
</reference>
<gene>
    <name evidence="3" type="ORF">RDB_LOCUS37900</name>
    <name evidence="2" type="ORF">RDB_LOCUS45748</name>
</gene>
<sequence>MSNSTCVPESYPYNQRYAGVIQHNPQTNEPFITLPHPYSNIRLTPPRVEDADDILAIMNNLDIAMNFAGPPYPYLQEHCDAWLQDRISEYKSAMFHMTNVDGDVGFIGLSPLRHLREVEPNGTETFLGEVGLAREEVFCEIRDEEARTSRANMNINLPPGDPDIVWTFGDYLQPTHHGQGIMTAAIKTVTELWAIPHMNAYKFCAAAFPENVGSHKVFLKNGFQIVDRVVGAVQFPESKGGHIRDSIILRRNIPVLVTSQA</sequence>
<dbReference type="Pfam" id="PF13302">
    <property type="entry name" value="Acetyltransf_3"/>
    <property type="match status" value="1"/>
</dbReference>
<protein>
    <recommendedName>
        <fullName evidence="1">N-acetyltransferase domain-containing protein</fullName>
    </recommendedName>
</protein>
<evidence type="ECO:0000259" key="1">
    <source>
        <dbReference type="Pfam" id="PF13302"/>
    </source>
</evidence>
<feature type="domain" description="N-acetyltransferase" evidence="1">
    <location>
        <begin position="41"/>
        <end position="224"/>
    </location>
</feature>
<organism evidence="3 4">
    <name type="scientific">Rhizoctonia solani</name>
    <dbReference type="NCBI Taxonomy" id="456999"/>
    <lineage>
        <taxon>Eukaryota</taxon>
        <taxon>Fungi</taxon>
        <taxon>Dikarya</taxon>
        <taxon>Basidiomycota</taxon>
        <taxon>Agaricomycotina</taxon>
        <taxon>Agaricomycetes</taxon>
        <taxon>Cantharellales</taxon>
        <taxon>Ceratobasidiaceae</taxon>
        <taxon>Rhizoctonia</taxon>
    </lineage>
</organism>
<accession>A0A8H3E0G3</accession>
<proteinExistence type="predicted"/>
<dbReference type="Proteomes" id="UP000663827">
    <property type="component" value="Unassembled WGS sequence"/>
</dbReference>
<dbReference type="Gene3D" id="3.40.630.30">
    <property type="match status" value="1"/>
</dbReference>
<evidence type="ECO:0000313" key="4">
    <source>
        <dbReference type="Proteomes" id="UP000663827"/>
    </source>
</evidence>
<dbReference type="SUPFAM" id="SSF55729">
    <property type="entry name" value="Acyl-CoA N-acyltransferases (Nat)"/>
    <property type="match status" value="1"/>
</dbReference>
<evidence type="ECO:0000313" key="2">
    <source>
        <dbReference type="EMBL" id="CAE6456031.1"/>
    </source>
</evidence>
<dbReference type="EMBL" id="CAJMWZ010002467">
    <property type="protein sequence ID" value="CAE6456031.1"/>
    <property type="molecule type" value="Genomic_DNA"/>
</dbReference>
<dbReference type="PANTHER" id="PTHR43328:SF1">
    <property type="entry name" value="N-ACETYLTRANSFERASE DOMAIN-CONTAINING PROTEIN"/>
    <property type="match status" value="1"/>
</dbReference>
<dbReference type="PANTHER" id="PTHR43328">
    <property type="entry name" value="ACETYLTRANSFERASE-RELATED"/>
    <property type="match status" value="1"/>
</dbReference>
<dbReference type="InterPro" id="IPR016181">
    <property type="entry name" value="Acyl_CoA_acyltransferase"/>
</dbReference>